<evidence type="ECO:0000256" key="1">
    <source>
        <dbReference type="SAM" id="Phobius"/>
    </source>
</evidence>
<keyword evidence="1" id="KW-0472">Membrane</keyword>
<evidence type="ECO:0000313" key="2">
    <source>
        <dbReference type="EMBL" id="TBU05427.1"/>
    </source>
</evidence>
<dbReference type="AlphaFoldDB" id="A0A4Q9LC80"/>
<dbReference type="EMBL" id="PITJ01000013">
    <property type="protein sequence ID" value="TBU05427.1"/>
    <property type="molecule type" value="Genomic_DNA"/>
</dbReference>
<sequence>MDKSFLCSKKYPKENKSLIKNLCISCKQDSNIVIKDTEYCNQCFTSVQLKKYRKNLDIIEKDHKVLFCLSQSLISYVMLFFIFKCFRLKDKIFILVSTDCDKKILDLIEKFQLNIIKDNFIINSNYEEYRTNMINFASDNNFDILLLDENIHMLVTFVLTGFCTNQIQNLNERIQNTETYKNLYILKPFSNFIDKEILYCYFLFKEIVSFKIYNFKFEPLFLKCYDFVYHLSLRNYSTPFNVINTLKKAFLEIKEEELNIKL</sequence>
<dbReference type="Proteomes" id="UP000292362">
    <property type="component" value="Unassembled WGS sequence"/>
</dbReference>
<organism evidence="2 3">
    <name type="scientific">Hamiltosporidium tvaerminnensis</name>
    <dbReference type="NCBI Taxonomy" id="1176355"/>
    <lineage>
        <taxon>Eukaryota</taxon>
        <taxon>Fungi</taxon>
        <taxon>Fungi incertae sedis</taxon>
        <taxon>Microsporidia</taxon>
        <taxon>Dubosqiidae</taxon>
        <taxon>Hamiltosporidium</taxon>
    </lineage>
</organism>
<reference evidence="2 3" key="1">
    <citation type="submission" date="2017-12" db="EMBL/GenBank/DDBJ databases">
        <authorList>
            <person name="Pombert J.-F."/>
            <person name="Haag K.L."/>
            <person name="Ebert D."/>
        </authorList>
    </citation>
    <scope>NUCLEOTIDE SEQUENCE [LARGE SCALE GENOMIC DNA]</scope>
    <source>
        <strain evidence="2">FI-OER-3-3</strain>
    </source>
</reference>
<keyword evidence="1" id="KW-1133">Transmembrane helix</keyword>
<dbReference type="VEuPathDB" id="MicrosporidiaDB:CWI37_0013p0030"/>
<feature type="transmembrane region" description="Helical" evidence="1">
    <location>
        <begin position="65"/>
        <end position="83"/>
    </location>
</feature>
<keyword evidence="1" id="KW-0812">Transmembrane</keyword>
<name>A0A4Q9LC80_9MICR</name>
<gene>
    <name evidence="2" type="ORF">CWI37_0013p0030</name>
</gene>
<protein>
    <recommendedName>
        <fullName evidence="4">Cytoplasmic tRNA 2-thiolation protein 2</fullName>
    </recommendedName>
</protein>
<accession>A0A4Q9LC80</accession>
<evidence type="ECO:0008006" key="4">
    <source>
        <dbReference type="Google" id="ProtNLM"/>
    </source>
</evidence>
<proteinExistence type="predicted"/>
<evidence type="ECO:0000313" key="3">
    <source>
        <dbReference type="Proteomes" id="UP000292362"/>
    </source>
</evidence>
<comment type="caution">
    <text evidence="2">The sequence shown here is derived from an EMBL/GenBank/DDBJ whole genome shotgun (WGS) entry which is preliminary data.</text>
</comment>